<evidence type="ECO:0000256" key="1">
    <source>
        <dbReference type="ARBA" id="ARBA00022679"/>
    </source>
</evidence>
<dbReference type="Proteomes" id="UP001159363">
    <property type="component" value="Chromosome 1"/>
</dbReference>
<keyword evidence="2" id="KW-0548">Nucleotidyltransferase</keyword>
<dbReference type="EMBL" id="JARBHB010000001">
    <property type="protein sequence ID" value="KAJ8896192.1"/>
    <property type="molecule type" value="Genomic_DNA"/>
</dbReference>
<keyword evidence="1" id="KW-0808">Transferase</keyword>
<dbReference type="InterPro" id="IPR043502">
    <property type="entry name" value="DNA/RNA_pol_sf"/>
</dbReference>
<evidence type="ECO:0000259" key="7">
    <source>
        <dbReference type="Pfam" id="PF17917"/>
    </source>
</evidence>
<accession>A0ABQ9IHM2</accession>
<evidence type="ECO:0000256" key="6">
    <source>
        <dbReference type="ARBA" id="ARBA00022918"/>
    </source>
</evidence>
<feature type="domain" description="Reverse transcriptase RNase H-like" evidence="7">
    <location>
        <begin position="19"/>
        <end position="117"/>
    </location>
</feature>
<keyword evidence="5" id="KW-0378">Hydrolase</keyword>
<evidence type="ECO:0000256" key="5">
    <source>
        <dbReference type="ARBA" id="ARBA00022801"/>
    </source>
</evidence>
<evidence type="ECO:0000256" key="4">
    <source>
        <dbReference type="ARBA" id="ARBA00022759"/>
    </source>
</evidence>
<keyword evidence="3" id="KW-0540">Nuclease</keyword>
<gene>
    <name evidence="8" type="ORF">PR048_001535</name>
</gene>
<dbReference type="InterPro" id="IPR050951">
    <property type="entry name" value="Retrovirus_Pol_polyprotein"/>
</dbReference>
<dbReference type="Pfam" id="PF17917">
    <property type="entry name" value="RT_RNaseH"/>
    <property type="match status" value="1"/>
</dbReference>
<evidence type="ECO:0000313" key="9">
    <source>
        <dbReference type="Proteomes" id="UP001159363"/>
    </source>
</evidence>
<dbReference type="Gene3D" id="3.10.20.370">
    <property type="match status" value="1"/>
</dbReference>
<keyword evidence="9" id="KW-1185">Reference proteome</keyword>
<dbReference type="PANTHER" id="PTHR37984">
    <property type="entry name" value="PROTEIN CBG26694"/>
    <property type="match status" value="1"/>
</dbReference>
<dbReference type="SUPFAM" id="SSF56672">
    <property type="entry name" value="DNA/RNA polymerases"/>
    <property type="match status" value="1"/>
</dbReference>
<dbReference type="PANTHER" id="PTHR37984:SF5">
    <property type="entry name" value="PROTEIN NYNRIN-LIKE"/>
    <property type="match status" value="1"/>
</dbReference>
<keyword evidence="6" id="KW-0695">RNA-directed DNA polymerase</keyword>
<sequence>MPNPPPPPPLFPILLLPVFTKNFALQVDVSLLSLGGVLLQDGGKGLQPVGYTSRTLNGAELHLSAFEKEVFMCVWGVEKVLQREFDLHIDNQAFTWLYAHLKQVGKIDRWIVCLNNFRFKTVHIKEKSKFIADCLPRMCDDNEFEWSATVPEDVQELEERKADECCELICTMSEIFTDFYKWQHEDEECIKIAEQVEQ</sequence>
<protein>
    <recommendedName>
        <fullName evidence="7">Reverse transcriptase RNase H-like domain-containing protein</fullName>
    </recommendedName>
</protein>
<evidence type="ECO:0000313" key="8">
    <source>
        <dbReference type="EMBL" id="KAJ8896192.1"/>
    </source>
</evidence>
<reference evidence="8 9" key="1">
    <citation type="submission" date="2023-02" db="EMBL/GenBank/DDBJ databases">
        <title>LHISI_Scaffold_Assembly.</title>
        <authorList>
            <person name="Stuart O.P."/>
            <person name="Cleave R."/>
            <person name="Magrath M.J.L."/>
            <person name="Mikheyev A.S."/>
        </authorList>
    </citation>
    <scope>NUCLEOTIDE SEQUENCE [LARGE SCALE GENOMIC DNA]</scope>
    <source>
        <strain evidence="8">Daus_M_001</strain>
        <tissue evidence="8">Leg muscle</tissue>
    </source>
</reference>
<evidence type="ECO:0000256" key="2">
    <source>
        <dbReference type="ARBA" id="ARBA00022695"/>
    </source>
</evidence>
<proteinExistence type="predicted"/>
<name>A0ABQ9IHM2_9NEOP</name>
<organism evidence="8 9">
    <name type="scientific">Dryococelus australis</name>
    <dbReference type="NCBI Taxonomy" id="614101"/>
    <lineage>
        <taxon>Eukaryota</taxon>
        <taxon>Metazoa</taxon>
        <taxon>Ecdysozoa</taxon>
        <taxon>Arthropoda</taxon>
        <taxon>Hexapoda</taxon>
        <taxon>Insecta</taxon>
        <taxon>Pterygota</taxon>
        <taxon>Neoptera</taxon>
        <taxon>Polyneoptera</taxon>
        <taxon>Phasmatodea</taxon>
        <taxon>Verophasmatodea</taxon>
        <taxon>Anareolatae</taxon>
        <taxon>Phasmatidae</taxon>
        <taxon>Eurycanthinae</taxon>
        <taxon>Dryococelus</taxon>
    </lineage>
</organism>
<keyword evidence="4" id="KW-0255">Endonuclease</keyword>
<comment type="caution">
    <text evidence="8">The sequence shown here is derived from an EMBL/GenBank/DDBJ whole genome shotgun (WGS) entry which is preliminary data.</text>
</comment>
<evidence type="ECO:0000256" key="3">
    <source>
        <dbReference type="ARBA" id="ARBA00022722"/>
    </source>
</evidence>
<dbReference type="InterPro" id="IPR041373">
    <property type="entry name" value="RT_RNaseH"/>
</dbReference>